<name>A0ABN3KDN6_9ACTN</name>
<dbReference type="Gene3D" id="3.30.1540.10">
    <property type="entry name" value="formyl-coa transferase, domain 3"/>
    <property type="match status" value="1"/>
</dbReference>
<comment type="caution">
    <text evidence="2">The sequence shown here is derived from an EMBL/GenBank/DDBJ whole genome shotgun (WGS) entry which is preliminary data.</text>
</comment>
<sequence length="403" mass="43975">MDAYAGLRVIEVSGDPGGEYTGKLLADMGADVVKVEPPGGSPTRRTGPFAGDVEGPENSLTFWFYNGGKRSVVLDWTGEDRAAFEDLVAGADVLLIGLRPSEAAAAGLDYDLLLEAHPRLVVLSVTPFGLTGPWADYRSSDLVALAAGGPLMSCGYDDHSIPPIRPGGNQGYHTAASFAHTGLLMALLERRLSGLGQLVDVSMHESLAVTVELANPYWFYPRVLVQRQTCRHAQPVNTQPTLFRCGDDRWIYFALILADHKPWNALVEWMDEQGLAADLVAPEYGGLEHRQRNFDHVQEVIECFFLLQDSATVYHEGQRRGLPIGPLYALEDLLEDEHLTERRFFAPVELDEGRSALFPTSPYRFSAAPPSAPGRPPRLGEHTAEVLRAVDDASSSAPVEAGR</sequence>
<accession>A0ABN3KDN6</accession>
<dbReference type="Proteomes" id="UP001501231">
    <property type="component" value="Unassembled WGS sequence"/>
</dbReference>
<dbReference type="SUPFAM" id="SSF89796">
    <property type="entry name" value="CoA-transferase family III (CaiB/BaiF)"/>
    <property type="match status" value="1"/>
</dbReference>
<dbReference type="InterPro" id="IPR003673">
    <property type="entry name" value="CoA-Trfase_fam_III"/>
</dbReference>
<dbReference type="RefSeq" id="WP_344597373.1">
    <property type="nucleotide sequence ID" value="NZ_BAAARW010000039.1"/>
</dbReference>
<dbReference type="PANTHER" id="PTHR48228">
    <property type="entry name" value="SUCCINYL-COA--D-CITRAMALATE COA-TRANSFERASE"/>
    <property type="match status" value="1"/>
</dbReference>
<gene>
    <name evidence="2" type="ORF">GCM10010191_86620</name>
</gene>
<reference evidence="2 3" key="1">
    <citation type="journal article" date="2019" name="Int. J. Syst. Evol. Microbiol.">
        <title>The Global Catalogue of Microorganisms (GCM) 10K type strain sequencing project: providing services to taxonomists for standard genome sequencing and annotation.</title>
        <authorList>
            <consortium name="The Broad Institute Genomics Platform"/>
            <consortium name="The Broad Institute Genome Sequencing Center for Infectious Disease"/>
            <person name="Wu L."/>
            <person name="Ma J."/>
        </authorList>
    </citation>
    <scope>NUCLEOTIDE SEQUENCE [LARGE SCALE GENOMIC DNA]</scope>
    <source>
        <strain evidence="2 3">JCM 3325</strain>
    </source>
</reference>
<dbReference type="Pfam" id="PF02515">
    <property type="entry name" value="CoA_transf_3"/>
    <property type="match status" value="1"/>
</dbReference>
<evidence type="ECO:0000256" key="1">
    <source>
        <dbReference type="SAM" id="MobiDB-lite"/>
    </source>
</evidence>
<feature type="region of interest" description="Disordered" evidence="1">
    <location>
        <begin position="361"/>
        <end position="381"/>
    </location>
</feature>
<evidence type="ECO:0000313" key="3">
    <source>
        <dbReference type="Proteomes" id="UP001501231"/>
    </source>
</evidence>
<dbReference type="PANTHER" id="PTHR48228:SF5">
    <property type="entry name" value="ALPHA-METHYLACYL-COA RACEMASE"/>
    <property type="match status" value="1"/>
</dbReference>
<dbReference type="InterPro" id="IPR050509">
    <property type="entry name" value="CoA-transferase_III"/>
</dbReference>
<evidence type="ECO:0000313" key="2">
    <source>
        <dbReference type="EMBL" id="GAA2454403.1"/>
    </source>
</evidence>
<protein>
    <submittedName>
        <fullName evidence="2">CaiB/BaiF CoA-transferase family protein</fullName>
    </submittedName>
</protein>
<dbReference type="Gene3D" id="3.40.50.10540">
    <property type="entry name" value="Crotonobetainyl-coa:carnitine coa-transferase, domain 1"/>
    <property type="match status" value="1"/>
</dbReference>
<dbReference type="EMBL" id="BAAARW010000039">
    <property type="protein sequence ID" value="GAA2454403.1"/>
    <property type="molecule type" value="Genomic_DNA"/>
</dbReference>
<organism evidence="2 3">
    <name type="scientific">Actinomadura vinacea</name>
    <dbReference type="NCBI Taxonomy" id="115336"/>
    <lineage>
        <taxon>Bacteria</taxon>
        <taxon>Bacillati</taxon>
        <taxon>Actinomycetota</taxon>
        <taxon>Actinomycetes</taxon>
        <taxon>Streptosporangiales</taxon>
        <taxon>Thermomonosporaceae</taxon>
        <taxon>Actinomadura</taxon>
    </lineage>
</organism>
<proteinExistence type="predicted"/>
<keyword evidence="3" id="KW-1185">Reference proteome</keyword>
<dbReference type="InterPro" id="IPR044855">
    <property type="entry name" value="CoA-Trfase_III_dom3_sf"/>
</dbReference>
<dbReference type="InterPro" id="IPR023606">
    <property type="entry name" value="CoA-Trfase_III_dom_1_sf"/>
</dbReference>